<dbReference type="InterPro" id="IPR010496">
    <property type="entry name" value="AL/BT2_dom"/>
</dbReference>
<dbReference type="InterPro" id="IPR006311">
    <property type="entry name" value="TAT_signal"/>
</dbReference>
<organism evidence="3 4">
    <name type="scientific">Stieleria neptunia</name>
    <dbReference type="NCBI Taxonomy" id="2527979"/>
    <lineage>
        <taxon>Bacteria</taxon>
        <taxon>Pseudomonadati</taxon>
        <taxon>Planctomycetota</taxon>
        <taxon>Planctomycetia</taxon>
        <taxon>Pirellulales</taxon>
        <taxon>Pirellulaceae</taxon>
        <taxon>Stieleria</taxon>
    </lineage>
</organism>
<name>A0A518HSP1_9BACT</name>
<dbReference type="Proteomes" id="UP000319004">
    <property type="component" value="Chromosome"/>
</dbReference>
<keyword evidence="1" id="KW-0732">Signal</keyword>
<dbReference type="RefSeq" id="WP_145388190.1">
    <property type="nucleotide sequence ID" value="NZ_CP037423.1"/>
</dbReference>
<evidence type="ECO:0000259" key="2">
    <source>
        <dbReference type="Pfam" id="PF06439"/>
    </source>
</evidence>
<dbReference type="Pfam" id="PF06439">
    <property type="entry name" value="3keto-disac_hyd"/>
    <property type="match status" value="1"/>
</dbReference>
<dbReference type="EMBL" id="CP037423">
    <property type="protein sequence ID" value="QDV43838.1"/>
    <property type="molecule type" value="Genomic_DNA"/>
</dbReference>
<protein>
    <recommendedName>
        <fullName evidence="2">3-keto-alpha-glucoside-1,2-lyase/3-keto-2-hydroxy-glucal hydratase domain-containing protein</fullName>
    </recommendedName>
</protein>
<dbReference type="PROSITE" id="PS51318">
    <property type="entry name" value="TAT"/>
    <property type="match status" value="1"/>
</dbReference>
<sequence length="308" mass="33809" precursor="true">MNTRRQFIQCGIAAAAGVSISSAHAQASGEWKSLFDGKTLKGWKKVPRIYVHNAIGDAKTPEAVEAAIKKTLDWHRSQNSELHRHLGDWKVVDGAIVGGQDPPGSRMGAYLMTEETYGDFELEYEMRPDWQTDTGVLVRQHKAGTIGIQVLCDHRPSGGIGGFFTNGLGSYLAAPVVVDGDIGENFKVENLREGEIQSKFPRAKVSGAATYEQFRKVWNVNGWNRFRVRCVGANPVLTAWVNDLEMGTLDTADTGVPGYDPAIIGQRVGSRGHIGLEVHSNSPKKGWNQWAKGAVSRWRNIRVKEIGA</sequence>
<accession>A0A518HSP1</accession>
<dbReference type="AlphaFoldDB" id="A0A518HSP1"/>
<feature type="chain" id="PRO_5021762533" description="3-keto-alpha-glucoside-1,2-lyase/3-keto-2-hydroxy-glucal hydratase domain-containing protein" evidence="1">
    <location>
        <begin position="26"/>
        <end position="308"/>
    </location>
</feature>
<keyword evidence="4" id="KW-1185">Reference proteome</keyword>
<evidence type="ECO:0000313" key="4">
    <source>
        <dbReference type="Proteomes" id="UP000319004"/>
    </source>
</evidence>
<evidence type="ECO:0000313" key="3">
    <source>
        <dbReference type="EMBL" id="QDV43838.1"/>
    </source>
</evidence>
<dbReference type="KEGG" id="snep:Enr13x_36980"/>
<feature type="signal peptide" evidence="1">
    <location>
        <begin position="1"/>
        <end position="25"/>
    </location>
</feature>
<evidence type="ECO:0000256" key="1">
    <source>
        <dbReference type="SAM" id="SignalP"/>
    </source>
</evidence>
<dbReference type="Gene3D" id="2.60.120.560">
    <property type="entry name" value="Exo-inulinase, domain 1"/>
    <property type="match status" value="1"/>
</dbReference>
<dbReference type="GO" id="GO:0016787">
    <property type="term" value="F:hydrolase activity"/>
    <property type="evidence" value="ECO:0007669"/>
    <property type="project" value="InterPro"/>
</dbReference>
<reference evidence="3 4" key="1">
    <citation type="submission" date="2019-03" db="EMBL/GenBank/DDBJ databases">
        <title>Deep-cultivation of Planctomycetes and their phenomic and genomic characterization uncovers novel biology.</title>
        <authorList>
            <person name="Wiegand S."/>
            <person name="Jogler M."/>
            <person name="Boedeker C."/>
            <person name="Pinto D."/>
            <person name="Vollmers J."/>
            <person name="Rivas-Marin E."/>
            <person name="Kohn T."/>
            <person name="Peeters S.H."/>
            <person name="Heuer A."/>
            <person name="Rast P."/>
            <person name="Oberbeckmann S."/>
            <person name="Bunk B."/>
            <person name="Jeske O."/>
            <person name="Meyerdierks A."/>
            <person name="Storesund J.E."/>
            <person name="Kallscheuer N."/>
            <person name="Luecker S."/>
            <person name="Lage O.M."/>
            <person name="Pohl T."/>
            <person name="Merkel B.J."/>
            <person name="Hornburger P."/>
            <person name="Mueller R.-W."/>
            <person name="Bruemmer F."/>
            <person name="Labrenz M."/>
            <person name="Spormann A.M."/>
            <person name="Op den Camp H."/>
            <person name="Overmann J."/>
            <person name="Amann R."/>
            <person name="Jetten M.S.M."/>
            <person name="Mascher T."/>
            <person name="Medema M.H."/>
            <person name="Devos D.P."/>
            <person name="Kaster A.-K."/>
            <person name="Ovreas L."/>
            <person name="Rohde M."/>
            <person name="Galperin M.Y."/>
            <person name="Jogler C."/>
        </authorList>
    </citation>
    <scope>NUCLEOTIDE SEQUENCE [LARGE SCALE GENOMIC DNA]</scope>
    <source>
        <strain evidence="3 4">Enr13</strain>
    </source>
</reference>
<proteinExistence type="predicted"/>
<feature type="domain" description="3-keto-alpha-glucoside-1,2-lyase/3-keto-2-hydroxy-glucal hydratase" evidence="2">
    <location>
        <begin position="30"/>
        <end position="304"/>
    </location>
</feature>
<gene>
    <name evidence="3" type="ORF">Enr13x_36980</name>
</gene>
<dbReference type="OrthoDB" id="9780017at2"/>